<dbReference type="Proteomes" id="UP001519654">
    <property type="component" value="Unassembled WGS sequence"/>
</dbReference>
<feature type="compositionally biased region" description="Basic and acidic residues" evidence="1">
    <location>
        <begin position="55"/>
        <end position="67"/>
    </location>
</feature>
<gene>
    <name evidence="2" type="ORF">KOI35_41850</name>
</gene>
<evidence type="ECO:0000313" key="3">
    <source>
        <dbReference type="Proteomes" id="UP001519654"/>
    </source>
</evidence>
<dbReference type="RefSeq" id="WP_215795289.1">
    <property type="nucleotide sequence ID" value="NZ_JAHKKG010000017.1"/>
</dbReference>
<evidence type="ECO:0000256" key="1">
    <source>
        <dbReference type="SAM" id="MobiDB-lite"/>
    </source>
</evidence>
<dbReference type="EMBL" id="JAHKKG010000017">
    <property type="protein sequence ID" value="MBU2670070.1"/>
    <property type="molecule type" value="Genomic_DNA"/>
</dbReference>
<organism evidence="2 3">
    <name type="scientific">Paractinoplanes bogorensis</name>
    <dbReference type="NCBI Taxonomy" id="1610840"/>
    <lineage>
        <taxon>Bacteria</taxon>
        <taxon>Bacillati</taxon>
        <taxon>Actinomycetota</taxon>
        <taxon>Actinomycetes</taxon>
        <taxon>Micromonosporales</taxon>
        <taxon>Micromonosporaceae</taxon>
        <taxon>Paractinoplanes</taxon>
    </lineage>
</organism>
<comment type="caution">
    <text evidence="2">The sequence shown here is derived from an EMBL/GenBank/DDBJ whole genome shotgun (WGS) entry which is preliminary data.</text>
</comment>
<reference evidence="2 3" key="1">
    <citation type="submission" date="2021-06" db="EMBL/GenBank/DDBJ databases">
        <title>Actinoplanes lichenicola sp. nov., and Actinoplanes ovalisporus sp. nov., isolated from lichen in Thailand.</title>
        <authorList>
            <person name="Saeng-In P."/>
            <person name="Kanchanasin P."/>
            <person name="Yuki M."/>
            <person name="Kudo T."/>
            <person name="Ohkuma M."/>
            <person name="Phongsopitanun W."/>
            <person name="Tanasupawat S."/>
        </authorList>
    </citation>
    <scope>NUCLEOTIDE SEQUENCE [LARGE SCALE GENOMIC DNA]</scope>
    <source>
        <strain evidence="2 3">NBRC 110975</strain>
    </source>
</reference>
<protein>
    <submittedName>
        <fullName evidence="2">Uncharacterized protein</fullName>
    </submittedName>
</protein>
<proteinExistence type="predicted"/>
<feature type="region of interest" description="Disordered" evidence="1">
    <location>
        <begin position="51"/>
        <end position="131"/>
    </location>
</feature>
<name>A0ABS5Z2Z3_9ACTN</name>
<accession>A0ABS5Z2Z3</accession>
<evidence type="ECO:0000313" key="2">
    <source>
        <dbReference type="EMBL" id="MBU2670070.1"/>
    </source>
</evidence>
<keyword evidence="3" id="KW-1185">Reference proteome</keyword>
<sequence>MQARHDLRKFITELSVAQRGAVLSSGRELPVPGRLVREVAQGGEMTVVRAGAGRGETDRRPVKDRGIDNVGRLTPGAGSETSTRKSSDQTAAEALQEAETEVGTTVSVRSGARVAGQSRPADPVIDVGLTA</sequence>